<proteinExistence type="predicted"/>
<dbReference type="EMBL" id="JXCQ01000013">
    <property type="protein sequence ID" value="KIR22433.1"/>
    <property type="molecule type" value="Genomic_DNA"/>
</dbReference>
<name>A0A0D0SK95_PSEFL</name>
<gene>
    <name evidence="1" type="ORF">PFLU3_19330</name>
</gene>
<comment type="caution">
    <text evidence="1">The sequence shown here is derived from an EMBL/GenBank/DDBJ whole genome shotgun (WGS) entry which is preliminary data.</text>
</comment>
<dbReference type="RefSeq" id="WP_043048113.1">
    <property type="nucleotide sequence ID" value="NZ_JXCQ01000013.1"/>
</dbReference>
<evidence type="ECO:0000313" key="2">
    <source>
        <dbReference type="Proteomes" id="UP000032210"/>
    </source>
</evidence>
<dbReference type="AlphaFoldDB" id="A0A0D0SK95"/>
<sequence length="148" mass="17209">MSELTDFHLFWGTAMTVAEKKSASMEGESAEDFARKLYEEYVAQGAPKNKKKWLTERLDNEYLCMKDKPVWVGEPAWLYHQGHPMVFLHQFLVLPTAQHIKEEISLGETVYVFGSKHLVKRPTGDIWTDIYRMAVQTYEGETTTEIFK</sequence>
<organism evidence="1 2">
    <name type="scientific">Pseudomonas fluorescens</name>
    <dbReference type="NCBI Taxonomy" id="294"/>
    <lineage>
        <taxon>Bacteria</taxon>
        <taxon>Pseudomonadati</taxon>
        <taxon>Pseudomonadota</taxon>
        <taxon>Gammaproteobacteria</taxon>
        <taxon>Pseudomonadales</taxon>
        <taxon>Pseudomonadaceae</taxon>
        <taxon>Pseudomonas</taxon>
    </lineage>
</organism>
<reference evidence="1 2" key="1">
    <citation type="submission" date="2015-01" db="EMBL/GenBank/DDBJ databases">
        <title>Genome sequence of the beneficial rhizobacterium Pseudomonas fluorescens 2-79.</title>
        <authorList>
            <person name="Thuermer A."/>
            <person name="Daniel R."/>
        </authorList>
    </citation>
    <scope>NUCLEOTIDE SEQUENCE [LARGE SCALE GENOMIC DNA]</scope>
    <source>
        <strain evidence="1 2">2-79</strain>
    </source>
</reference>
<accession>A0A0D0SK95</accession>
<dbReference type="Proteomes" id="UP000032210">
    <property type="component" value="Unassembled WGS sequence"/>
</dbReference>
<protein>
    <submittedName>
        <fullName evidence="1">Uncharacterized protein</fullName>
    </submittedName>
</protein>
<dbReference type="PATRIC" id="fig|294.125.peg.1983"/>
<evidence type="ECO:0000313" key="1">
    <source>
        <dbReference type="EMBL" id="KIR22433.1"/>
    </source>
</evidence>